<evidence type="ECO:0000313" key="2">
    <source>
        <dbReference type="EMBL" id="NKE58225.1"/>
    </source>
</evidence>
<comment type="caution">
    <text evidence="2">The sequence shown here is derived from an EMBL/GenBank/DDBJ whole genome shotgun (WGS) entry which is preliminary data.</text>
</comment>
<feature type="signal peptide" evidence="1">
    <location>
        <begin position="1"/>
        <end position="22"/>
    </location>
</feature>
<feature type="chain" id="PRO_5046050141" evidence="1">
    <location>
        <begin position="23"/>
        <end position="162"/>
    </location>
</feature>
<dbReference type="RefSeq" id="WP_167974748.1">
    <property type="nucleotide sequence ID" value="NZ_VSRL01000049.1"/>
</dbReference>
<accession>A0ABX1FH36</accession>
<keyword evidence="1" id="KW-0732">Signal</keyword>
<dbReference type="Proteomes" id="UP001515943">
    <property type="component" value="Unassembled WGS sequence"/>
</dbReference>
<proteinExistence type="predicted"/>
<reference evidence="2 3" key="1">
    <citation type="submission" date="2019-08" db="EMBL/GenBank/DDBJ databases">
        <title>Lentzea from Indian Himalayas.</title>
        <authorList>
            <person name="Mandal S."/>
            <person name="Mallick Gupta A."/>
            <person name="Maiti P.K."/>
            <person name="Sarkar J."/>
            <person name="Mandal S."/>
        </authorList>
    </citation>
    <scope>NUCLEOTIDE SEQUENCE [LARGE SCALE GENOMIC DNA]</scope>
    <source>
        <strain evidence="2 3">PSKA42</strain>
    </source>
</reference>
<gene>
    <name evidence="2" type="ORF">FXN61_15910</name>
</gene>
<evidence type="ECO:0000256" key="1">
    <source>
        <dbReference type="SAM" id="SignalP"/>
    </source>
</evidence>
<protein>
    <submittedName>
        <fullName evidence="2">Uncharacterized protein</fullName>
    </submittedName>
</protein>
<keyword evidence="3" id="KW-1185">Reference proteome</keyword>
<dbReference type="EMBL" id="VSRL01000049">
    <property type="protein sequence ID" value="NKE58225.1"/>
    <property type="molecule type" value="Genomic_DNA"/>
</dbReference>
<evidence type="ECO:0000313" key="3">
    <source>
        <dbReference type="Proteomes" id="UP001515943"/>
    </source>
</evidence>
<sequence length="162" mass="17745">MKRVLSAITAVLLSASAVPATAAESGWASVEMTPAEGWKVLESGYWYMRGGWPGTVDINITNRSNHDAGDLYVRLSFPPDKLEVTGYEGDYWTCWDVVGHPGYEGVHCTTDGFLAVPDEAFPTLKIHTKGREHHTDTLDVYAETSGENDVHAGVPYRIDLST</sequence>
<name>A0ABX1FH36_9PSEU</name>
<organism evidence="2 3">
    <name type="scientific">Lentzea indica</name>
    <dbReference type="NCBI Taxonomy" id="2604800"/>
    <lineage>
        <taxon>Bacteria</taxon>
        <taxon>Bacillati</taxon>
        <taxon>Actinomycetota</taxon>
        <taxon>Actinomycetes</taxon>
        <taxon>Pseudonocardiales</taxon>
        <taxon>Pseudonocardiaceae</taxon>
        <taxon>Lentzea</taxon>
    </lineage>
</organism>